<accession>A0A0C9VIX4</accession>
<dbReference type="Pfam" id="PF00067">
    <property type="entry name" value="p450"/>
    <property type="match status" value="1"/>
</dbReference>
<dbReference type="PRINTS" id="PR00465">
    <property type="entry name" value="EP450IV"/>
</dbReference>
<sequence length="472" mass="54163">MASQAKASIPATCSTDPISSFFAARRSISEARSVVEEGAKKYNVFRIPQMDRWHIVVSGQRYVDDLRKASDEYLSFNHALEETMLLRYLIGPTITTNEYTTDIVRQQLSRHLPNLFGALKEEIILAFEAKIPPTEEWTKYHAYGTMVNIIAQVTNRILVGAPLCRNTDFLNLNIMFTMEVAEGNDKLRHWPDILRPLVARWVTCVPKRIEEASEYVRPYIEEKQKKIDEYGKDYPDKEQTLLTWLLDEATGEERTLPRLTNRVLSLNFAAIHTSSMTFTQALYELAARPEYLAPLREEVESVVKHYGWTKMALVHMNKLDSFFKETQRMNGLGCLSMTRLAMKDFTFHDNTRIPKGAIVSASSITPHYDDKIYPDAQTFDGFRFAKLRQKEGQGTTNQFVATSNDYLPFGHGRHACPGRFFAANEIKAMMAHVILTYDIKLEQEGVKPLNEWRGPACVPNTRGSVLFRRRRD</sequence>
<dbReference type="PANTHER" id="PTHR46206">
    <property type="entry name" value="CYTOCHROME P450"/>
    <property type="match status" value="1"/>
</dbReference>
<name>A0A0C9VIX4_SPHS4</name>
<dbReference type="InterPro" id="IPR001128">
    <property type="entry name" value="Cyt_P450"/>
</dbReference>
<dbReference type="SUPFAM" id="SSF48264">
    <property type="entry name" value="Cytochrome P450"/>
    <property type="match status" value="1"/>
</dbReference>
<dbReference type="AlphaFoldDB" id="A0A0C9VIX4"/>
<evidence type="ECO:0000313" key="8">
    <source>
        <dbReference type="EMBL" id="KIJ41482.1"/>
    </source>
</evidence>
<dbReference type="Proteomes" id="UP000054279">
    <property type="component" value="Unassembled WGS sequence"/>
</dbReference>
<feature type="binding site" description="axial binding residue" evidence="6">
    <location>
        <position position="416"/>
    </location>
    <ligand>
        <name>heme</name>
        <dbReference type="ChEBI" id="CHEBI:30413"/>
    </ligand>
    <ligandPart>
        <name>Fe</name>
        <dbReference type="ChEBI" id="CHEBI:18248"/>
    </ligandPart>
</feature>
<dbReference type="EMBL" id="KN837136">
    <property type="protein sequence ID" value="KIJ41482.1"/>
    <property type="molecule type" value="Genomic_DNA"/>
</dbReference>
<organism evidence="8 9">
    <name type="scientific">Sphaerobolus stellatus (strain SS14)</name>
    <dbReference type="NCBI Taxonomy" id="990650"/>
    <lineage>
        <taxon>Eukaryota</taxon>
        <taxon>Fungi</taxon>
        <taxon>Dikarya</taxon>
        <taxon>Basidiomycota</taxon>
        <taxon>Agaricomycotina</taxon>
        <taxon>Agaricomycetes</taxon>
        <taxon>Phallomycetidae</taxon>
        <taxon>Geastrales</taxon>
        <taxon>Sphaerobolaceae</taxon>
        <taxon>Sphaerobolus</taxon>
    </lineage>
</organism>
<evidence type="ECO:0008006" key="10">
    <source>
        <dbReference type="Google" id="ProtNLM"/>
    </source>
</evidence>
<dbReference type="CDD" id="cd11041">
    <property type="entry name" value="CYP503A1-like"/>
    <property type="match status" value="1"/>
</dbReference>
<dbReference type="InterPro" id="IPR017972">
    <property type="entry name" value="Cyt_P450_CS"/>
</dbReference>
<dbReference type="GO" id="GO:0016705">
    <property type="term" value="F:oxidoreductase activity, acting on paired donors, with incorporation or reduction of molecular oxygen"/>
    <property type="evidence" value="ECO:0007669"/>
    <property type="project" value="InterPro"/>
</dbReference>
<protein>
    <recommendedName>
        <fullName evidence="10">Cytochrome P450</fullName>
    </recommendedName>
</protein>
<evidence type="ECO:0000313" key="9">
    <source>
        <dbReference type="Proteomes" id="UP000054279"/>
    </source>
</evidence>
<evidence type="ECO:0000256" key="3">
    <source>
        <dbReference type="ARBA" id="ARBA00022723"/>
    </source>
</evidence>
<evidence type="ECO:0000256" key="5">
    <source>
        <dbReference type="ARBA" id="ARBA00023004"/>
    </source>
</evidence>
<keyword evidence="5 6" id="KW-0408">Iron</keyword>
<keyword evidence="6 7" id="KW-0349">Heme</keyword>
<keyword evidence="7" id="KW-0503">Monooxygenase</keyword>
<dbReference type="OrthoDB" id="1844152at2759"/>
<dbReference type="GO" id="GO:0005506">
    <property type="term" value="F:iron ion binding"/>
    <property type="evidence" value="ECO:0007669"/>
    <property type="project" value="InterPro"/>
</dbReference>
<dbReference type="Gene3D" id="1.10.630.10">
    <property type="entry name" value="Cytochrome P450"/>
    <property type="match status" value="1"/>
</dbReference>
<dbReference type="GO" id="GO:0004497">
    <property type="term" value="F:monooxygenase activity"/>
    <property type="evidence" value="ECO:0007669"/>
    <property type="project" value="UniProtKB-KW"/>
</dbReference>
<evidence type="ECO:0000256" key="4">
    <source>
        <dbReference type="ARBA" id="ARBA00023002"/>
    </source>
</evidence>
<dbReference type="InterPro" id="IPR036396">
    <property type="entry name" value="Cyt_P450_sf"/>
</dbReference>
<gene>
    <name evidence="8" type="ORF">M422DRAFT_780269</name>
</gene>
<evidence type="ECO:0000256" key="7">
    <source>
        <dbReference type="RuleBase" id="RU000461"/>
    </source>
</evidence>
<keyword evidence="4 7" id="KW-0560">Oxidoreductase</keyword>
<dbReference type="PROSITE" id="PS00086">
    <property type="entry name" value="CYTOCHROME_P450"/>
    <property type="match status" value="1"/>
</dbReference>
<evidence type="ECO:0000256" key="1">
    <source>
        <dbReference type="ARBA" id="ARBA00001971"/>
    </source>
</evidence>
<dbReference type="GO" id="GO:0020037">
    <property type="term" value="F:heme binding"/>
    <property type="evidence" value="ECO:0007669"/>
    <property type="project" value="InterPro"/>
</dbReference>
<proteinExistence type="inferred from homology"/>
<evidence type="ECO:0000256" key="6">
    <source>
        <dbReference type="PIRSR" id="PIRSR602403-1"/>
    </source>
</evidence>
<keyword evidence="9" id="KW-1185">Reference proteome</keyword>
<dbReference type="HOGENOM" id="CLU_022195_0_2_1"/>
<comment type="cofactor">
    <cofactor evidence="1 6">
        <name>heme</name>
        <dbReference type="ChEBI" id="CHEBI:30413"/>
    </cofactor>
</comment>
<evidence type="ECO:0000256" key="2">
    <source>
        <dbReference type="ARBA" id="ARBA00010617"/>
    </source>
</evidence>
<reference evidence="8 9" key="1">
    <citation type="submission" date="2014-06" db="EMBL/GenBank/DDBJ databases">
        <title>Evolutionary Origins and Diversification of the Mycorrhizal Mutualists.</title>
        <authorList>
            <consortium name="DOE Joint Genome Institute"/>
            <consortium name="Mycorrhizal Genomics Consortium"/>
            <person name="Kohler A."/>
            <person name="Kuo A."/>
            <person name="Nagy L.G."/>
            <person name="Floudas D."/>
            <person name="Copeland A."/>
            <person name="Barry K.W."/>
            <person name="Cichocki N."/>
            <person name="Veneault-Fourrey C."/>
            <person name="LaButti K."/>
            <person name="Lindquist E.A."/>
            <person name="Lipzen A."/>
            <person name="Lundell T."/>
            <person name="Morin E."/>
            <person name="Murat C."/>
            <person name="Riley R."/>
            <person name="Ohm R."/>
            <person name="Sun H."/>
            <person name="Tunlid A."/>
            <person name="Henrissat B."/>
            <person name="Grigoriev I.V."/>
            <person name="Hibbett D.S."/>
            <person name="Martin F."/>
        </authorList>
    </citation>
    <scope>NUCLEOTIDE SEQUENCE [LARGE SCALE GENOMIC DNA]</scope>
    <source>
        <strain evidence="8 9">SS14</strain>
    </source>
</reference>
<comment type="similarity">
    <text evidence="2 7">Belongs to the cytochrome P450 family.</text>
</comment>
<dbReference type="InterPro" id="IPR002403">
    <property type="entry name" value="Cyt_P450_E_grp-IV"/>
</dbReference>
<keyword evidence="3 6" id="KW-0479">Metal-binding</keyword>